<proteinExistence type="predicted"/>
<organism evidence="2 3">
    <name type="scientific">Microctonus hyperodae</name>
    <name type="common">Parasitoid wasp</name>
    <dbReference type="NCBI Taxonomy" id="165561"/>
    <lineage>
        <taxon>Eukaryota</taxon>
        <taxon>Metazoa</taxon>
        <taxon>Ecdysozoa</taxon>
        <taxon>Arthropoda</taxon>
        <taxon>Hexapoda</taxon>
        <taxon>Insecta</taxon>
        <taxon>Pterygota</taxon>
        <taxon>Neoptera</taxon>
        <taxon>Endopterygota</taxon>
        <taxon>Hymenoptera</taxon>
        <taxon>Apocrita</taxon>
        <taxon>Ichneumonoidea</taxon>
        <taxon>Braconidae</taxon>
        <taxon>Euphorinae</taxon>
        <taxon>Microctonus</taxon>
    </lineage>
</organism>
<reference evidence="2" key="2">
    <citation type="submission" date="2023-03" db="EMBL/GenBank/DDBJ databases">
        <authorList>
            <person name="Inwood S.N."/>
            <person name="Skelly J.G."/>
            <person name="Guhlin J."/>
            <person name="Harrop T.W.R."/>
            <person name="Goldson S.G."/>
            <person name="Dearden P.K."/>
        </authorList>
    </citation>
    <scope>NUCLEOTIDE SEQUENCE</scope>
    <source>
        <strain evidence="2">Lincoln</strain>
        <tissue evidence="2">Whole body</tissue>
    </source>
</reference>
<name>A0AA39G2E7_MICHY</name>
<gene>
    <name evidence="2" type="ORF">PV327_005577</name>
</gene>
<evidence type="ECO:0000313" key="3">
    <source>
        <dbReference type="Proteomes" id="UP001168972"/>
    </source>
</evidence>
<keyword evidence="3" id="KW-1185">Reference proteome</keyword>
<reference evidence="2" key="1">
    <citation type="journal article" date="2023" name="bioRxiv">
        <title>Scaffold-level genome assemblies of two parasitoid biocontrol wasps reveal the parthenogenesis mechanism and an associated novel virus.</title>
        <authorList>
            <person name="Inwood S."/>
            <person name="Skelly J."/>
            <person name="Guhlin J."/>
            <person name="Harrop T."/>
            <person name="Goldson S."/>
            <person name="Dearden P."/>
        </authorList>
    </citation>
    <scope>NUCLEOTIDE SEQUENCE</scope>
    <source>
        <strain evidence="2">Lincoln</strain>
        <tissue evidence="2">Whole body</tissue>
    </source>
</reference>
<feature type="region of interest" description="Disordered" evidence="1">
    <location>
        <begin position="1"/>
        <end position="26"/>
    </location>
</feature>
<dbReference type="Proteomes" id="UP001168972">
    <property type="component" value="Unassembled WGS sequence"/>
</dbReference>
<dbReference type="EMBL" id="JAQQBR010000003">
    <property type="protein sequence ID" value="KAK0179866.1"/>
    <property type="molecule type" value="Genomic_DNA"/>
</dbReference>
<protein>
    <submittedName>
        <fullName evidence="2">Uncharacterized protein</fullName>
    </submittedName>
</protein>
<dbReference type="AlphaFoldDB" id="A0AA39G2E7"/>
<sequence length="78" mass="8580">MAVTINSRGMSDTTTHRRHGGSLNDHTSAVCTYRRPSIAMSFSLYITWPPHSLLQSKSIGIATTNLDDTSSCRGIFHI</sequence>
<feature type="compositionally biased region" description="Polar residues" evidence="1">
    <location>
        <begin position="1"/>
        <end position="13"/>
    </location>
</feature>
<comment type="caution">
    <text evidence="2">The sequence shown here is derived from an EMBL/GenBank/DDBJ whole genome shotgun (WGS) entry which is preliminary data.</text>
</comment>
<accession>A0AA39G2E7</accession>
<evidence type="ECO:0000313" key="2">
    <source>
        <dbReference type="EMBL" id="KAK0179866.1"/>
    </source>
</evidence>
<evidence type="ECO:0000256" key="1">
    <source>
        <dbReference type="SAM" id="MobiDB-lite"/>
    </source>
</evidence>